<name>A0A9L0J705_EQUAS</name>
<evidence type="ECO:0000313" key="9">
    <source>
        <dbReference type="Proteomes" id="UP000694387"/>
    </source>
</evidence>
<dbReference type="Proteomes" id="UP000694387">
    <property type="component" value="Chromosome 14"/>
</dbReference>
<feature type="transmembrane region" description="Helical" evidence="6">
    <location>
        <begin position="288"/>
        <end position="309"/>
    </location>
</feature>
<evidence type="ECO:0000256" key="6">
    <source>
        <dbReference type="SAM" id="Phobius"/>
    </source>
</evidence>
<dbReference type="InterPro" id="IPR026082">
    <property type="entry name" value="ABCA"/>
</dbReference>
<sequence length="405" mass="46259">MDEELSGTRPAVGVGRRARHPGVWPRSRGAGQRGLRGPEAGLGSPQKRKTLVTVLEILMPLLFSTIVMYLRFASLPRKYPATNYRAVDVTSLPEFFHHFPVENKFQLIYIPSQSETLKTIIEMVEQAFDVEFEVLGYSSVPSFERFIIEDPKAFYALAGIVFDHSFSDSKEPLPLEVKYYLRFSSIQRNFQVSMAIFQDDVKGWSTSFLYPPNPSPEPRNFDYSDGGSPGYNKEGFLAIQHAVDKAIMQYHAHNVMTKMFENLSVLVKRFPHGAYVQDNFFLVLQNEFPLFLLLSFICSELIIINSIVLEKERKLKEYMCTMGLVNWQHWVAWFIIFFISAFIVVSFMTILFCTKPTLQLPQEASSSSSPISPTCTLLSPTPRGATSKRLPFVSSQMLPWHWESD</sequence>
<evidence type="ECO:0000313" key="8">
    <source>
        <dbReference type="Ensembl" id="ENSEASP00005049071.1"/>
    </source>
</evidence>
<evidence type="ECO:0000259" key="7">
    <source>
        <dbReference type="Pfam" id="PF12698"/>
    </source>
</evidence>
<organism evidence="8 9">
    <name type="scientific">Equus asinus</name>
    <name type="common">Donkey</name>
    <name type="synonym">Equus africanus asinus</name>
    <dbReference type="NCBI Taxonomy" id="9793"/>
    <lineage>
        <taxon>Eukaryota</taxon>
        <taxon>Metazoa</taxon>
        <taxon>Chordata</taxon>
        <taxon>Craniata</taxon>
        <taxon>Vertebrata</taxon>
        <taxon>Euteleostomi</taxon>
        <taxon>Mammalia</taxon>
        <taxon>Eutheria</taxon>
        <taxon>Laurasiatheria</taxon>
        <taxon>Perissodactyla</taxon>
        <taxon>Equidae</taxon>
        <taxon>Equus</taxon>
    </lineage>
</organism>
<dbReference type="GeneTree" id="ENSGT00940000163933"/>
<reference evidence="8" key="2">
    <citation type="submission" date="2025-08" db="UniProtKB">
        <authorList>
            <consortium name="Ensembl"/>
        </authorList>
    </citation>
    <scope>IDENTIFICATION</scope>
</reference>
<gene>
    <name evidence="8" type="primary">LOC106836248</name>
</gene>
<dbReference type="Ensembl" id="ENSEAST00005074476.1">
    <property type="protein sequence ID" value="ENSEASP00005049071.1"/>
    <property type="gene ID" value="ENSEASG00005005669.2"/>
</dbReference>
<dbReference type="AlphaFoldDB" id="A0A9L0J705"/>
<evidence type="ECO:0000256" key="1">
    <source>
        <dbReference type="ARBA" id="ARBA00004141"/>
    </source>
</evidence>
<reference evidence="8 9" key="1">
    <citation type="journal article" date="2020" name="Nat. Commun.">
        <title>Donkey genomes provide new insights into domestication and selection for coat color.</title>
        <authorList>
            <person name="Wang"/>
            <person name="C."/>
            <person name="Li"/>
            <person name="H."/>
            <person name="Guo"/>
            <person name="Y."/>
            <person name="Huang"/>
            <person name="J."/>
            <person name="Sun"/>
            <person name="Y."/>
            <person name="Min"/>
            <person name="J."/>
            <person name="Wang"/>
            <person name="J."/>
            <person name="Fang"/>
            <person name="X."/>
            <person name="Zhao"/>
            <person name="Z."/>
            <person name="Wang"/>
            <person name="S."/>
            <person name="Zhang"/>
            <person name="Y."/>
            <person name="Liu"/>
            <person name="Q."/>
            <person name="Jiang"/>
            <person name="Q."/>
            <person name="Wang"/>
            <person name="X."/>
            <person name="Guo"/>
            <person name="Y."/>
            <person name="Yang"/>
            <person name="C."/>
            <person name="Wang"/>
            <person name="Y."/>
            <person name="Tian"/>
            <person name="F."/>
            <person name="Zhuang"/>
            <person name="G."/>
            <person name="Fan"/>
            <person name="Y."/>
            <person name="Gao"/>
            <person name="Q."/>
            <person name="Li"/>
            <person name="Y."/>
            <person name="Ju"/>
            <person name="Z."/>
            <person name="Li"/>
            <person name="J."/>
            <person name="Li"/>
            <person name="R."/>
            <person name="Hou"/>
            <person name="M."/>
            <person name="Yang"/>
            <person name="G."/>
            <person name="Liu"/>
            <person name="G."/>
            <person name="Liu"/>
            <person name="W."/>
            <person name="Guo"/>
            <person name="J."/>
            <person name="Pan"/>
            <person name="S."/>
            <person name="Fan"/>
            <person name="G."/>
            <person name="Zhang"/>
            <person name="W."/>
            <person name="Zhang"/>
            <person name="R."/>
            <person name="Yu"/>
            <person name="J."/>
            <person name="Zhang"/>
            <person name="X."/>
            <person name="Yin"/>
            <person name="Q."/>
            <person name="Ji"/>
            <person name="C."/>
            <person name="Jin"/>
            <person name="Y."/>
            <person name="Yue"/>
            <person name="G."/>
            <person name="Liu"/>
            <person name="M."/>
            <person name="Xu"/>
            <person name="J."/>
            <person name="Liu"/>
            <person name="S."/>
            <person name="Jordana"/>
            <person name="J."/>
            <person name="Noce"/>
            <person name="A."/>
            <person name="Amills"/>
            <person name="M."/>
            <person name="Wu"/>
            <person name="D.D."/>
            <person name="Li"/>
            <person name="S."/>
            <person name="Zhou"/>
            <person name="X. and Zhong"/>
            <person name="J."/>
        </authorList>
    </citation>
    <scope>NUCLEOTIDE SEQUENCE [LARGE SCALE GENOMIC DNA]</scope>
</reference>
<keyword evidence="2 6" id="KW-0812">Transmembrane</keyword>
<comment type="subcellular location">
    <subcellularLocation>
        <location evidence="1">Membrane</location>
        <topology evidence="1">Multi-pass membrane protein</topology>
    </subcellularLocation>
</comment>
<accession>A0A9L0J705</accession>
<evidence type="ECO:0000256" key="3">
    <source>
        <dbReference type="ARBA" id="ARBA00022989"/>
    </source>
</evidence>
<proteinExistence type="predicted"/>
<dbReference type="PANTHER" id="PTHR19229">
    <property type="entry name" value="ATP-BINDING CASSETTE TRANSPORTER SUBFAMILY A ABCA"/>
    <property type="match status" value="1"/>
</dbReference>
<reference evidence="8" key="3">
    <citation type="submission" date="2025-09" db="UniProtKB">
        <authorList>
            <consortium name="Ensembl"/>
        </authorList>
    </citation>
    <scope>IDENTIFICATION</scope>
</reference>
<protein>
    <recommendedName>
        <fullName evidence="7">ABC-2 type transporter transmembrane domain-containing protein</fullName>
    </recommendedName>
</protein>
<dbReference type="Pfam" id="PF12698">
    <property type="entry name" value="ABC2_membrane_3"/>
    <property type="match status" value="1"/>
</dbReference>
<dbReference type="PANTHER" id="PTHR19229:SF117">
    <property type="entry name" value="ATP-BINDING CASSETTE SUB-FAMILY A MEMBER 17"/>
    <property type="match status" value="1"/>
</dbReference>
<evidence type="ECO:0000256" key="4">
    <source>
        <dbReference type="ARBA" id="ARBA00023136"/>
    </source>
</evidence>
<feature type="region of interest" description="Disordered" evidence="5">
    <location>
        <begin position="1"/>
        <end position="43"/>
    </location>
</feature>
<dbReference type="GO" id="GO:0005319">
    <property type="term" value="F:lipid transporter activity"/>
    <property type="evidence" value="ECO:0007669"/>
    <property type="project" value="TreeGrafter"/>
</dbReference>
<feature type="transmembrane region" description="Helical" evidence="6">
    <location>
        <begin position="330"/>
        <end position="352"/>
    </location>
</feature>
<evidence type="ECO:0000256" key="2">
    <source>
        <dbReference type="ARBA" id="ARBA00022692"/>
    </source>
</evidence>
<dbReference type="GO" id="GO:0016020">
    <property type="term" value="C:membrane"/>
    <property type="evidence" value="ECO:0007669"/>
    <property type="project" value="UniProtKB-SubCell"/>
</dbReference>
<dbReference type="GO" id="GO:0140359">
    <property type="term" value="F:ABC-type transporter activity"/>
    <property type="evidence" value="ECO:0007669"/>
    <property type="project" value="InterPro"/>
</dbReference>
<feature type="domain" description="ABC-2 type transporter transmembrane" evidence="7">
    <location>
        <begin position="54"/>
        <end position="353"/>
    </location>
</feature>
<feature type="transmembrane region" description="Helical" evidence="6">
    <location>
        <begin position="51"/>
        <end position="70"/>
    </location>
</feature>
<keyword evidence="4 6" id="KW-0472">Membrane</keyword>
<dbReference type="InterPro" id="IPR013525">
    <property type="entry name" value="ABC2_TM"/>
</dbReference>
<keyword evidence="3 6" id="KW-1133">Transmembrane helix</keyword>
<evidence type="ECO:0000256" key="5">
    <source>
        <dbReference type="SAM" id="MobiDB-lite"/>
    </source>
</evidence>
<keyword evidence="9" id="KW-1185">Reference proteome</keyword>